<dbReference type="GO" id="GO:0008841">
    <property type="term" value="F:dihydrofolate synthase activity"/>
    <property type="evidence" value="ECO:0007669"/>
    <property type="project" value="TreeGrafter"/>
</dbReference>
<evidence type="ECO:0000256" key="5">
    <source>
        <dbReference type="ARBA" id="ARBA00022723"/>
    </source>
</evidence>
<evidence type="ECO:0000256" key="1">
    <source>
        <dbReference type="ARBA" id="ARBA00001946"/>
    </source>
</evidence>
<evidence type="ECO:0000313" key="13">
    <source>
        <dbReference type="Proteomes" id="UP000010366"/>
    </source>
</evidence>
<keyword evidence="7 10" id="KW-0067">ATP-binding</keyword>
<protein>
    <recommendedName>
        <fullName evidence="3">tetrahydrofolate synthase</fullName>
        <ecNumber evidence="3">6.3.2.17</ecNumber>
    </recommendedName>
</protein>
<dbReference type="PROSITE" id="PS01011">
    <property type="entry name" value="FOLYLPOLYGLU_SYNT_1"/>
    <property type="match status" value="1"/>
</dbReference>
<evidence type="ECO:0000256" key="9">
    <source>
        <dbReference type="ARBA" id="ARBA00047493"/>
    </source>
</evidence>
<evidence type="ECO:0000256" key="7">
    <source>
        <dbReference type="ARBA" id="ARBA00022840"/>
    </source>
</evidence>
<comment type="cofactor">
    <cofactor evidence="1">
        <name>Mg(2+)</name>
        <dbReference type="ChEBI" id="CHEBI:18420"/>
    </cofactor>
</comment>
<evidence type="ECO:0000313" key="12">
    <source>
        <dbReference type="EMBL" id="AFY95794.1"/>
    </source>
</evidence>
<dbReference type="InterPro" id="IPR036565">
    <property type="entry name" value="Mur-like_cat_sf"/>
</dbReference>
<dbReference type="SUPFAM" id="SSF53623">
    <property type="entry name" value="MurD-like peptide ligases, catalytic domain"/>
    <property type="match status" value="1"/>
</dbReference>
<dbReference type="PIRSF" id="PIRSF001563">
    <property type="entry name" value="Folylpolyglu_synth"/>
    <property type="match status" value="1"/>
</dbReference>
<gene>
    <name evidence="12" type="ORF">Cha6605_4883</name>
</gene>
<dbReference type="Proteomes" id="UP000010366">
    <property type="component" value="Chromosome"/>
</dbReference>
<evidence type="ECO:0000256" key="10">
    <source>
        <dbReference type="PIRNR" id="PIRNR001563"/>
    </source>
</evidence>
<dbReference type="PANTHER" id="PTHR11136:SF0">
    <property type="entry name" value="DIHYDROFOLATE SYNTHETASE-RELATED"/>
    <property type="match status" value="1"/>
</dbReference>
<evidence type="ECO:0000256" key="8">
    <source>
        <dbReference type="ARBA" id="ARBA00022842"/>
    </source>
</evidence>
<evidence type="ECO:0000256" key="4">
    <source>
        <dbReference type="ARBA" id="ARBA00022598"/>
    </source>
</evidence>
<dbReference type="GO" id="GO:0005737">
    <property type="term" value="C:cytoplasm"/>
    <property type="evidence" value="ECO:0007669"/>
    <property type="project" value="TreeGrafter"/>
</dbReference>
<comment type="similarity">
    <text evidence="2 10">Belongs to the folylpolyglutamate synthase family.</text>
</comment>
<proteinExistence type="inferred from homology"/>
<dbReference type="HOGENOM" id="CLU_015869_1_1_3"/>
<dbReference type="InterPro" id="IPR018109">
    <property type="entry name" value="Folylpolyglutamate_synth_CS"/>
</dbReference>
<evidence type="ECO:0000256" key="2">
    <source>
        <dbReference type="ARBA" id="ARBA00008276"/>
    </source>
</evidence>
<name>K9UNP4_CHAP6</name>
<dbReference type="STRING" id="1173020.Cha6605_4883"/>
<dbReference type="GO" id="GO:0004326">
    <property type="term" value="F:tetrahydrofolylpolyglutamate synthase activity"/>
    <property type="evidence" value="ECO:0007669"/>
    <property type="project" value="UniProtKB-EC"/>
</dbReference>
<keyword evidence="4 10" id="KW-0436">Ligase</keyword>
<evidence type="ECO:0000259" key="11">
    <source>
        <dbReference type="Pfam" id="PF08245"/>
    </source>
</evidence>
<dbReference type="Gene3D" id="3.40.1190.10">
    <property type="entry name" value="Mur-like, catalytic domain"/>
    <property type="match status" value="1"/>
</dbReference>
<comment type="catalytic activity">
    <reaction evidence="9">
        <text>(6S)-5,6,7,8-tetrahydrofolyl-(gamma-L-Glu)(n) + L-glutamate + ATP = (6S)-5,6,7,8-tetrahydrofolyl-(gamma-L-Glu)(n+1) + ADP + phosphate + H(+)</text>
        <dbReference type="Rhea" id="RHEA:10580"/>
        <dbReference type="Rhea" id="RHEA-COMP:14738"/>
        <dbReference type="Rhea" id="RHEA-COMP:14740"/>
        <dbReference type="ChEBI" id="CHEBI:15378"/>
        <dbReference type="ChEBI" id="CHEBI:29985"/>
        <dbReference type="ChEBI" id="CHEBI:30616"/>
        <dbReference type="ChEBI" id="CHEBI:43474"/>
        <dbReference type="ChEBI" id="CHEBI:141005"/>
        <dbReference type="ChEBI" id="CHEBI:456216"/>
        <dbReference type="EC" id="6.3.2.17"/>
    </reaction>
</comment>
<keyword evidence="8" id="KW-0460">Magnesium</keyword>
<dbReference type="AlphaFoldDB" id="K9UNP4"/>
<dbReference type="EC" id="6.3.2.17" evidence="3"/>
<dbReference type="Gene3D" id="3.90.190.20">
    <property type="entry name" value="Mur ligase, C-terminal domain"/>
    <property type="match status" value="1"/>
</dbReference>
<dbReference type="InterPro" id="IPR036615">
    <property type="entry name" value="Mur_ligase_C_dom_sf"/>
</dbReference>
<organism evidence="12 13">
    <name type="scientific">Chamaesiphon minutus (strain ATCC 27169 / PCC 6605)</name>
    <dbReference type="NCBI Taxonomy" id="1173020"/>
    <lineage>
        <taxon>Bacteria</taxon>
        <taxon>Bacillati</taxon>
        <taxon>Cyanobacteriota</taxon>
        <taxon>Cyanophyceae</taxon>
        <taxon>Gomontiellales</taxon>
        <taxon>Chamaesiphonaceae</taxon>
        <taxon>Chamaesiphon</taxon>
    </lineage>
</organism>
<dbReference type="GO" id="GO:0005524">
    <property type="term" value="F:ATP binding"/>
    <property type="evidence" value="ECO:0007669"/>
    <property type="project" value="UniProtKB-KW"/>
</dbReference>
<dbReference type="SUPFAM" id="SSF53244">
    <property type="entry name" value="MurD-like peptide ligases, peptide-binding domain"/>
    <property type="match status" value="1"/>
</dbReference>
<dbReference type="KEGG" id="cmp:Cha6605_4883"/>
<dbReference type="PANTHER" id="PTHR11136">
    <property type="entry name" value="FOLYLPOLYGLUTAMATE SYNTHASE-RELATED"/>
    <property type="match status" value="1"/>
</dbReference>
<dbReference type="FunFam" id="3.40.1190.10:FF:000011">
    <property type="entry name" value="Folylpolyglutamate synthase/dihydrofolate synthase"/>
    <property type="match status" value="1"/>
</dbReference>
<dbReference type="InterPro" id="IPR013221">
    <property type="entry name" value="Mur_ligase_cen"/>
</dbReference>
<dbReference type="PATRIC" id="fig|1173020.3.peg.5588"/>
<reference evidence="12 13" key="1">
    <citation type="submission" date="2012-05" db="EMBL/GenBank/DDBJ databases">
        <title>Finished chromosome of genome of Chamaesiphon sp. PCC 6605.</title>
        <authorList>
            <consortium name="US DOE Joint Genome Institute"/>
            <person name="Gugger M."/>
            <person name="Coursin T."/>
            <person name="Rippka R."/>
            <person name="Tandeau De Marsac N."/>
            <person name="Huntemann M."/>
            <person name="Wei C.-L."/>
            <person name="Han J."/>
            <person name="Detter J.C."/>
            <person name="Han C."/>
            <person name="Tapia R."/>
            <person name="Chen A."/>
            <person name="Kyrpides N."/>
            <person name="Mavromatis K."/>
            <person name="Markowitz V."/>
            <person name="Szeto E."/>
            <person name="Ivanova N."/>
            <person name="Pagani I."/>
            <person name="Pati A."/>
            <person name="Goodwin L."/>
            <person name="Nordberg H.P."/>
            <person name="Cantor M.N."/>
            <person name="Hua S.X."/>
            <person name="Woyke T."/>
            <person name="Kerfeld C.A."/>
        </authorList>
    </citation>
    <scope>NUCLEOTIDE SEQUENCE [LARGE SCALE GENOMIC DNA]</scope>
    <source>
        <strain evidence="13">ATCC 27169 / PCC 6605</strain>
    </source>
</reference>
<dbReference type="Pfam" id="PF08245">
    <property type="entry name" value="Mur_ligase_M"/>
    <property type="match status" value="1"/>
</dbReference>
<keyword evidence="6 10" id="KW-0547">Nucleotide-binding</keyword>
<dbReference type="eggNOG" id="COG0285">
    <property type="taxonomic scope" value="Bacteria"/>
</dbReference>
<dbReference type="NCBIfam" id="TIGR01499">
    <property type="entry name" value="folC"/>
    <property type="match status" value="1"/>
</dbReference>
<dbReference type="EMBL" id="CP003600">
    <property type="protein sequence ID" value="AFY95794.1"/>
    <property type="molecule type" value="Genomic_DNA"/>
</dbReference>
<keyword evidence="5" id="KW-0479">Metal-binding</keyword>
<evidence type="ECO:0000256" key="6">
    <source>
        <dbReference type="ARBA" id="ARBA00022741"/>
    </source>
</evidence>
<feature type="domain" description="Mur ligase central" evidence="11">
    <location>
        <begin position="57"/>
        <end position="282"/>
    </location>
</feature>
<keyword evidence="13" id="KW-1185">Reference proteome</keyword>
<dbReference type="InterPro" id="IPR001645">
    <property type="entry name" value="Folylpolyglutamate_synth"/>
</dbReference>
<accession>K9UNP4</accession>
<sequence>MLQKQDMAIAKVTDSTTAIDTLLAPFHQFGVNLGLSRIQTLLAALGWPHQSVPIIHVAGTNGKGSVCAYLSSILTAAGYKVGRYTSPHLVDWNERIWIDNEPISTERALTILNTVIAAIDPNSPTPTQFEIVTAAMWLYFAQSQVDIAVIEVGLGGRLDATNVCDDPIASVITSISLEHWQQLGDTLAKIAGEKAGILKPDRPAIIGTLPPEATEVVAARISTLNCPAIWVEPAVEVPLVDRTPPTSSTADSLPWVESGGICYPLALLGRMQLINSAIAIATIKVLRQAGWQISDAAIVSGMANTQWLGRIQWTTWQGAQLLIDGAHNTAAAIALREYVDTLDTPISWTMGMLSTKAHREIFQALLRPGDRLYLVPVPDHSSADLDLLADLARSVCPEIGSIEIYPDLVAGLTAAIATTDTHRSVLCGSLYLLGYFLKLSRSIEK</sequence>
<evidence type="ECO:0000256" key="3">
    <source>
        <dbReference type="ARBA" id="ARBA00013025"/>
    </source>
</evidence>
<dbReference type="GO" id="GO:0046872">
    <property type="term" value="F:metal ion binding"/>
    <property type="evidence" value="ECO:0007669"/>
    <property type="project" value="UniProtKB-KW"/>
</dbReference>